<keyword evidence="2" id="KW-1185">Reference proteome</keyword>
<dbReference type="EMBL" id="AP015036">
    <property type="protein sequence ID" value="BAT82502.1"/>
    <property type="molecule type" value="Genomic_DNA"/>
</dbReference>
<name>A0A0S3RPH5_PHAAN</name>
<accession>A0A0S3RPH5</accession>
<sequence>MALRLFISQVARRQSKFGQIQSVFARSYFSVNKFGHRRGYRLLGAQGRFQSRYLGSISRRVRDAVEATKVAHLKELYRQNDPEAVIREFESQPSLHNTSALSEYVKAVVQVDRLDETELMKTFKRGAYV</sequence>
<dbReference type="Proteomes" id="UP000291084">
    <property type="component" value="Chromosome 3"/>
</dbReference>
<feature type="non-terminal residue" evidence="1">
    <location>
        <position position="129"/>
    </location>
</feature>
<evidence type="ECO:0000313" key="2">
    <source>
        <dbReference type="Proteomes" id="UP000291084"/>
    </source>
</evidence>
<reference evidence="1 2" key="1">
    <citation type="journal article" date="2015" name="Sci. Rep.">
        <title>The power of single molecule real-time sequencing technology in the de novo assembly of a eukaryotic genome.</title>
        <authorList>
            <person name="Sakai H."/>
            <person name="Naito K."/>
            <person name="Ogiso-Tanaka E."/>
            <person name="Takahashi Y."/>
            <person name="Iseki K."/>
            <person name="Muto C."/>
            <person name="Satou K."/>
            <person name="Teruya K."/>
            <person name="Shiroma A."/>
            <person name="Shimoji M."/>
            <person name="Hirano T."/>
            <person name="Itoh T."/>
            <person name="Kaga A."/>
            <person name="Tomooka N."/>
        </authorList>
    </citation>
    <scope>NUCLEOTIDE SEQUENCE [LARGE SCALE GENOMIC DNA]</scope>
    <source>
        <strain evidence="2">cv. Shumari</strain>
    </source>
</reference>
<protein>
    <submittedName>
        <fullName evidence="1">Uncharacterized protein</fullName>
    </submittedName>
</protein>
<dbReference type="OrthoDB" id="10410464at2759"/>
<dbReference type="AlphaFoldDB" id="A0A0S3RPH5"/>
<organism evidence="1 2">
    <name type="scientific">Vigna angularis var. angularis</name>
    <dbReference type="NCBI Taxonomy" id="157739"/>
    <lineage>
        <taxon>Eukaryota</taxon>
        <taxon>Viridiplantae</taxon>
        <taxon>Streptophyta</taxon>
        <taxon>Embryophyta</taxon>
        <taxon>Tracheophyta</taxon>
        <taxon>Spermatophyta</taxon>
        <taxon>Magnoliopsida</taxon>
        <taxon>eudicotyledons</taxon>
        <taxon>Gunneridae</taxon>
        <taxon>Pentapetalae</taxon>
        <taxon>rosids</taxon>
        <taxon>fabids</taxon>
        <taxon>Fabales</taxon>
        <taxon>Fabaceae</taxon>
        <taxon>Papilionoideae</taxon>
        <taxon>50 kb inversion clade</taxon>
        <taxon>NPAAA clade</taxon>
        <taxon>indigoferoid/millettioid clade</taxon>
        <taxon>Phaseoleae</taxon>
        <taxon>Vigna</taxon>
    </lineage>
</organism>
<proteinExistence type="predicted"/>
<evidence type="ECO:0000313" key="1">
    <source>
        <dbReference type="EMBL" id="BAT82502.1"/>
    </source>
</evidence>
<gene>
    <name evidence="1" type="primary">Vigan.03G253100</name>
    <name evidence="1" type="ORF">VIGAN_03253100</name>
</gene>